<comment type="caution">
    <text evidence="6">The sequence shown here is derived from an EMBL/GenBank/DDBJ whole genome shotgun (WGS) entry which is preliminary data.</text>
</comment>
<feature type="region of interest" description="Disordered" evidence="5">
    <location>
        <begin position="76"/>
        <end position="159"/>
    </location>
</feature>
<protein>
    <submittedName>
        <fullName evidence="6">cAMP-regulated phosphoprotein 19-A-like</fullName>
    </submittedName>
</protein>
<evidence type="ECO:0000256" key="2">
    <source>
        <dbReference type="ARBA" id="ARBA00022776"/>
    </source>
</evidence>
<dbReference type="Proteomes" id="UP000192247">
    <property type="component" value="Unassembled WGS sequence"/>
</dbReference>
<dbReference type="AlphaFoldDB" id="A0A1V9XK03"/>
<comment type="function">
    <text evidence="4">Protein phosphatase inhibitor that specifically inhibits protein phosphatase 2A (PP2A) during mitosis.</text>
</comment>
<dbReference type="InParanoid" id="A0A1V9XK03"/>
<dbReference type="EMBL" id="MNPL01009119">
    <property type="protein sequence ID" value="OQR73874.1"/>
    <property type="molecule type" value="Genomic_DNA"/>
</dbReference>
<keyword evidence="7" id="KW-1185">Reference proteome</keyword>
<feature type="non-terminal residue" evidence="6">
    <location>
        <position position="1"/>
    </location>
</feature>
<dbReference type="Pfam" id="PF04667">
    <property type="entry name" value="Endosulfine"/>
    <property type="match status" value="1"/>
</dbReference>
<evidence type="ECO:0000256" key="3">
    <source>
        <dbReference type="ARBA" id="ARBA00023272"/>
    </source>
</evidence>
<accession>A0A1V9XK03</accession>
<dbReference type="GO" id="GO:0005737">
    <property type="term" value="C:cytoplasm"/>
    <property type="evidence" value="ECO:0007669"/>
    <property type="project" value="UniProtKB-SubCell"/>
</dbReference>
<keyword evidence="4" id="KW-0963">Cytoplasm</keyword>
<organism evidence="6 7">
    <name type="scientific">Tropilaelaps mercedesae</name>
    <dbReference type="NCBI Taxonomy" id="418985"/>
    <lineage>
        <taxon>Eukaryota</taxon>
        <taxon>Metazoa</taxon>
        <taxon>Ecdysozoa</taxon>
        <taxon>Arthropoda</taxon>
        <taxon>Chelicerata</taxon>
        <taxon>Arachnida</taxon>
        <taxon>Acari</taxon>
        <taxon>Parasitiformes</taxon>
        <taxon>Mesostigmata</taxon>
        <taxon>Gamasina</taxon>
        <taxon>Dermanyssoidea</taxon>
        <taxon>Laelapidae</taxon>
        <taxon>Tropilaelaps</taxon>
    </lineage>
</organism>
<reference evidence="6 7" key="1">
    <citation type="journal article" date="2017" name="Gigascience">
        <title>Draft genome of the honey bee ectoparasitic mite, Tropilaelaps mercedesae, is shaped by the parasitic life history.</title>
        <authorList>
            <person name="Dong X."/>
            <person name="Armstrong S.D."/>
            <person name="Xia D."/>
            <person name="Makepeace B.L."/>
            <person name="Darby A.C."/>
            <person name="Kadowaki T."/>
        </authorList>
    </citation>
    <scope>NUCLEOTIDE SEQUENCE [LARGE SCALE GENOMIC DNA]</scope>
    <source>
        <strain evidence="6">Wuxi-XJTLU</strain>
    </source>
</reference>
<name>A0A1V9XK03_9ACAR</name>
<dbReference type="InterPro" id="IPR006760">
    <property type="entry name" value="Endosulphine"/>
</dbReference>
<evidence type="ECO:0000256" key="5">
    <source>
        <dbReference type="SAM" id="MobiDB-lite"/>
    </source>
</evidence>
<sequence>ELHKRVFGAEVRYSVELGAIQLTQLKLAEAEKREESKLMQKYPQHNKPSNFLQKKLNRGQKYFDSGDYNMAMQGRNRLLAQPSPLAPTPQSPQAAPVAPTFPPVPTVDSIHLQQRKASISQSKLAEEGPHHLSHHQPNHPAHTEEGNDSVTTQAGGEQL</sequence>
<keyword evidence="4" id="KW-0132">Cell division</keyword>
<comment type="similarity">
    <text evidence="1 4">Belongs to the endosulfine family.</text>
</comment>
<keyword evidence="3 4" id="KW-0650">Protein phosphatase inhibitor</keyword>
<proteinExistence type="inferred from homology"/>
<dbReference type="GO" id="GO:0051301">
    <property type="term" value="P:cell division"/>
    <property type="evidence" value="ECO:0007669"/>
    <property type="project" value="UniProtKB-KW"/>
</dbReference>
<dbReference type="OrthoDB" id="5949865at2759"/>
<feature type="compositionally biased region" description="Polar residues" evidence="5">
    <location>
        <begin position="148"/>
        <end position="159"/>
    </location>
</feature>
<evidence type="ECO:0000256" key="4">
    <source>
        <dbReference type="RuleBase" id="RU363120"/>
    </source>
</evidence>
<keyword evidence="4" id="KW-0131">Cell cycle</keyword>
<evidence type="ECO:0000313" key="7">
    <source>
        <dbReference type="Proteomes" id="UP000192247"/>
    </source>
</evidence>
<comment type="subcellular location">
    <subcellularLocation>
        <location evidence="4">Cytoplasm</location>
    </subcellularLocation>
</comment>
<dbReference type="STRING" id="418985.A0A1V9XK03"/>
<feature type="compositionally biased region" description="Polar residues" evidence="5">
    <location>
        <begin position="111"/>
        <end position="123"/>
    </location>
</feature>
<gene>
    <name evidence="6" type="ORF">BIW11_09456</name>
</gene>
<keyword evidence="2 4" id="KW-0498">Mitosis</keyword>
<evidence type="ECO:0000313" key="6">
    <source>
        <dbReference type="EMBL" id="OQR73874.1"/>
    </source>
</evidence>
<evidence type="ECO:0000256" key="1">
    <source>
        <dbReference type="ARBA" id="ARBA00010520"/>
    </source>
</evidence>
<dbReference type="GO" id="GO:0004864">
    <property type="term" value="F:protein phosphatase inhibitor activity"/>
    <property type="evidence" value="ECO:0007669"/>
    <property type="project" value="UniProtKB-KW"/>
</dbReference>